<protein>
    <submittedName>
        <fullName evidence="1">Uncharacterized protein</fullName>
    </submittedName>
</protein>
<comment type="caution">
    <text evidence="1">The sequence shown here is derived from an EMBL/GenBank/DDBJ whole genome shotgun (WGS) entry which is preliminary data.</text>
</comment>
<gene>
    <name evidence="1" type="ORF">ACFSW6_07115</name>
</gene>
<dbReference type="RefSeq" id="WP_066470747.1">
    <property type="nucleotide sequence ID" value="NZ_BCNT01000001.1"/>
</dbReference>
<organism evidence="1 2">
    <name type="scientific">Comamonas terrae</name>
    <dbReference type="NCBI Taxonomy" id="673548"/>
    <lineage>
        <taxon>Bacteria</taxon>
        <taxon>Pseudomonadati</taxon>
        <taxon>Pseudomonadota</taxon>
        <taxon>Betaproteobacteria</taxon>
        <taxon>Burkholderiales</taxon>
        <taxon>Comamonadaceae</taxon>
        <taxon>Comamonas</taxon>
    </lineage>
</organism>
<proteinExistence type="predicted"/>
<accession>A0ABW5UK00</accession>
<dbReference type="Proteomes" id="UP001597463">
    <property type="component" value="Unassembled WGS sequence"/>
</dbReference>
<sequence length="120" mass="13901">MGKLGASFFIYFIFCSALAFWDFDWNAEDPKGSIRKQTFYMTLEQKRAYIADLDVIESAGAFGGHRGNFVHGKDVPEIHDLANDIREKRNKPRVNWPSKGFWKSIGDFFWKPATLFLDRS</sequence>
<dbReference type="EMBL" id="JBHUMV010000003">
    <property type="protein sequence ID" value="MFD2753854.1"/>
    <property type="molecule type" value="Genomic_DNA"/>
</dbReference>
<evidence type="ECO:0000313" key="2">
    <source>
        <dbReference type="Proteomes" id="UP001597463"/>
    </source>
</evidence>
<keyword evidence="2" id="KW-1185">Reference proteome</keyword>
<reference evidence="2" key="1">
    <citation type="journal article" date="2019" name="Int. J. Syst. Evol. Microbiol.">
        <title>The Global Catalogue of Microorganisms (GCM) 10K type strain sequencing project: providing services to taxonomists for standard genome sequencing and annotation.</title>
        <authorList>
            <consortium name="The Broad Institute Genomics Platform"/>
            <consortium name="The Broad Institute Genome Sequencing Center for Infectious Disease"/>
            <person name="Wu L."/>
            <person name="Ma J."/>
        </authorList>
    </citation>
    <scope>NUCLEOTIDE SEQUENCE [LARGE SCALE GENOMIC DNA]</scope>
    <source>
        <strain evidence="2">TISTR 1906</strain>
    </source>
</reference>
<name>A0ABW5UK00_9BURK</name>
<evidence type="ECO:0000313" key="1">
    <source>
        <dbReference type="EMBL" id="MFD2753854.1"/>
    </source>
</evidence>